<keyword evidence="2" id="KW-1185">Reference proteome</keyword>
<comment type="caution">
    <text evidence="1">The sequence shown here is derived from an EMBL/GenBank/DDBJ whole genome shotgun (WGS) entry which is preliminary data.</text>
</comment>
<organism evidence="1 2">
    <name type="scientific">Flavobacterium aurantiibacter</name>
    <dbReference type="NCBI Taxonomy" id="2023067"/>
    <lineage>
        <taxon>Bacteria</taxon>
        <taxon>Pseudomonadati</taxon>
        <taxon>Bacteroidota</taxon>
        <taxon>Flavobacteriia</taxon>
        <taxon>Flavobacteriales</taxon>
        <taxon>Flavobacteriaceae</taxon>
        <taxon>Flavobacterium</taxon>
    </lineage>
</organism>
<dbReference type="Proteomes" id="UP000216035">
    <property type="component" value="Unassembled WGS sequence"/>
</dbReference>
<dbReference type="AlphaFoldDB" id="A0A256AC34"/>
<evidence type="ECO:0000313" key="1">
    <source>
        <dbReference type="EMBL" id="OYQ50785.1"/>
    </source>
</evidence>
<gene>
    <name evidence="1" type="ORF">CHX27_00690</name>
</gene>
<proteinExistence type="predicted"/>
<evidence type="ECO:0000313" key="2">
    <source>
        <dbReference type="Proteomes" id="UP000216035"/>
    </source>
</evidence>
<sequence>MLQWSTLLFAFFFVVSSFGQKQDLPESEVEFWDRVQFGGGAGLAIGSEFTSVSLSPQAIYTFNKYVAGGLGLNAGYIRERNFYEAQNYGVSIIGLVSPFPAVQLSAELNQTNYTFKYEDRMRFREQFWDTALLLGAGYSNGSMTIGLQYDVLYDYDRSINGSPLMPFIRVFF</sequence>
<evidence type="ECO:0008006" key="3">
    <source>
        <dbReference type="Google" id="ProtNLM"/>
    </source>
</evidence>
<dbReference type="EMBL" id="NOXX01000059">
    <property type="protein sequence ID" value="OYQ50785.1"/>
    <property type="molecule type" value="Genomic_DNA"/>
</dbReference>
<dbReference type="OrthoDB" id="1160493at2"/>
<accession>A0A256AC34</accession>
<name>A0A256AC34_9FLAO</name>
<reference evidence="1 2" key="1">
    <citation type="submission" date="2017-07" db="EMBL/GenBank/DDBJ databases">
        <title>Flavobacterium cyanobacteriorum sp. nov., isolated from cyanobacterial aggregates in a eutrophic lake.</title>
        <authorList>
            <person name="Cai H."/>
        </authorList>
    </citation>
    <scope>NUCLEOTIDE SEQUENCE [LARGE SCALE GENOMIC DNA]</scope>
    <source>
        <strain evidence="1 2">TH167</strain>
    </source>
</reference>
<protein>
    <recommendedName>
        <fullName evidence="3">Alpha-ketoglutarate decarboxylase</fullName>
    </recommendedName>
</protein>